<dbReference type="AlphaFoldDB" id="A0A448X5Y6"/>
<evidence type="ECO:0000256" key="2">
    <source>
        <dbReference type="ARBA" id="ARBA00023043"/>
    </source>
</evidence>
<organism evidence="5 6">
    <name type="scientific">Protopolystoma xenopodis</name>
    <dbReference type="NCBI Taxonomy" id="117903"/>
    <lineage>
        <taxon>Eukaryota</taxon>
        <taxon>Metazoa</taxon>
        <taxon>Spiralia</taxon>
        <taxon>Lophotrochozoa</taxon>
        <taxon>Platyhelminthes</taxon>
        <taxon>Monogenea</taxon>
        <taxon>Polyopisthocotylea</taxon>
        <taxon>Polystomatidea</taxon>
        <taxon>Polystomatidae</taxon>
        <taxon>Protopolystoma</taxon>
    </lineage>
</organism>
<protein>
    <submittedName>
        <fullName evidence="5">Uncharacterized protein</fullName>
    </submittedName>
</protein>
<dbReference type="InterPro" id="IPR036770">
    <property type="entry name" value="Ankyrin_rpt-contain_sf"/>
</dbReference>
<evidence type="ECO:0000256" key="1">
    <source>
        <dbReference type="ARBA" id="ARBA00022737"/>
    </source>
</evidence>
<dbReference type="OrthoDB" id="6235521at2759"/>
<dbReference type="Proteomes" id="UP000784294">
    <property type="component" value="Unassembled WGS sequence"/>
</dbReference>
<reference evidence="5" key="1">
    <citation type="submission" date="2018-11" db="EMBL/GenBank/DDBJ databases">
        <authorList>
            <consortium name="Pathogen Informatics"/>
        </authorList>
    </citation>
    <scope>NUCLEOTIDE SEQUENCE</scope>
</reference>
<dbReference type="Pfam" id="PF12796">
    <property type="entry name" value="Ank_2"/>
    <property type="match status" value="1"/>
</dbReference>
<keyword evidence="2 3" id="KW-0040">ANK repeat</keyword>
<evidence type="ECO:0000256" key="4">
    <source>
        <dbReference type="SAM" id="MobiDB-lite"/>
    </source>
</evidence>
<evidence type="ECO:0000256" key="3">
    <source>
        <dbReference type="PROSITE-ProRule" id="PRU00023"/>
    </source>
</evidence>
<dbReference type="PANTHER" id="PTHR24171">
    <property type="entry name" value="ANKYRIN REPEAT DOMAIN-CONTAINING PROTEIN 39-RELATED"/>
    <property type="match status" value="1"/>
</dbReference>
<dbReference type="InterPro" id="IPR002110">
    <property type="entry name" value="Ankyrin_rpt"/>
</dbReference>
<proteinExistence type="predicted"/>
<keyword evidence="6" id="KW-1185">Reference proteome</keyword>
<dbReference type="SMART" id="SM00248">
    <property type="entry name" value="ANK"/>
    <property type="match status" value="3"/>
</dbReference>
<comment type="caution">
    <text evidence="5">The sequence shown here is derived from an EMBL/GenBank/DDBJ whole genome shotgun (WGS) entry which is preliminary data.</text>
</comment>
<dbReference type="SUPFAM" id="SSF48403">
    <property type="entry name" value="Ankyrin repeat"/>
    <property type="match status" value="1"/>
</dbReference>
<keyword evidence="1" id="KW-0677">Repeat</keyword>
<accession>A0A448X5Y6</accession>
<dbReference type="PANTHER" id="PTHR24171:SF9">
    <property type="entry name" value="ANKYRIN REPEAT DOMAIN-CONTAINING PROTEIN 39"/>
    <property type="match status" value="1"/>
</dbReference>
<dbReference type="Gene3D" id="1.25.40.20">
    <property type="entry name" value="Ankyrin repeat-containing domain"/>
    <property type="match status" value="1"/>
</dbReference>
<evidence type="ECO:0000313" key="5">
    <source>
        <dbReference type="EMBL" id="VEL28950.1"/>
    </source>
</evidence>
<feature type="compositionally biased region" description="Basic and acidic residues" evidence="4">
    <location>
        <begin position="188"/>
        <end position="205"/>
    </location>
</feature>
<name>A0A448X5Y6_9PLAT</name>
<dbReference type="EMBL" id="CAAALY010098994">
    <property type="protein sequence ID" value="VEL28950.1"/>
    <property type="molecule type" value="Genomic_DNA"/>
</dbReference>
<feature type="repeat" description="ANK" evidence="3">
    <location>
        <begin position="75"/>
        <end position="107"/>
    </location>
</feature>
<dbReference type="PROSITE" id="PS50297">
    <property type="entry name" value="ANK_REP_REGION"/>
    <property type="match status" value="2"/>
</dbReference>
<gene>
    <name evidence="5" type="ORF">PXEA_LOCUS22390</name>
</gene>
<sequence>MSGDDGPQTPATAAVASASMSASASAAATSASSAALPKVYSYMEQALCQAAAEGRLNTMMRILHERIDINCLDAVGYTPLHYAAMFGQLEAIKLLLCNRAQVNAINWCGTSPLHLAAHNNHLRCAQLLVFSGASTGLVCTASGCRACDLAPINSPVRHFLERCDDGEPVSLKELFNWPAQPLVPEHAIPPREEAQKEKTRREPPQKGKIKK</sequence>
<dbReference type="PROSITE" id="PS50088">
    <property type="entry name" value="ANK_REPEAT"/>
    <property type="match status" value="2"/>
</dbReference>
<feature type="repeat" description="ANK" evidence="3">
    <location>
        <begin position="108"/>
        <end position="140"/>
    </location>
</feature>
<evidence type="ECO:0000313" key="6">
    <source>
        <dbReference type="Proteomes" id="UP000784294"/>
    </source>
</evidence>
<feature type="region of interest" description="Disordered" evidence="4">
    <location>
        <begin position="182"/>
        <end position="211"/>
    </location>
</feature>